<dbReference type="OrthoDB" id="63113at2759"/>
<comment type="subcellular location">
    <subcellularLocation>
        <location evidence="1 5">Membrane</location>
        <topology evidence="1 5">Multi-pass membrane protein</topology>
    </subcellularLocation>
</comment>
<evidence type="ECO:0000256" key="3">
    <source>
        <dbReference type="ARBA" id="ARBA00022989"/>
    </source>
</evidence>
<keyword evidence="7" id="KW-1185">Reference proteome</keyword>
<dbReference type="PANTHER" id="PTHR19317:SF0">
    <property type="entry name" value="PRENYLATED RAB ACCEPTOR PROTEIN 1"/>
    <property type="match status" value="1"/>
</dbReference>
<evidence type="ECO:0000256" key="1">
    <source>
        <dbReference type="ARBA" id="ARBA00004141"/>
    </source>
</evidence>
<comment type="similarity">
    <text evidence="5">Belongs to the PRA1 family.</text>
</comment>
<proteinExistence type="inferred from homology"/>
<keyword evidence="2 5" id="KW-0812">Transmembrane</keyword>
<dbReference type="GO" id="GO:0016020">
    <property type="term" value="C:membrane"/>
    <property type="evidence" value="ECO:0007669"/>
    <property type="project" value="UniProtKB-SubCell"/>
</dbReference>
<dbReference type="EMBL" id="MCGE01000052">
    <property type="protein sequence ID" value="ORZ04253.1"/>
    <property type="molecule type" value="Genomic_DNA"/>
</dbReference>
<protein>
    <recommendedName>
        <fullName evidence="5">PRA1 family protein</fullName>
    </recommendedName>
</protein>
<dbReference type="STRING" id="90262.A0A1X2HX00"/>
<evidence type="ECO:0000313" key="6">
    <source>
        <dbReference type="EMBL" id="ORZ04253.1"/>
    </source>
</evidence>
<dbReference type="AlphaFoldDB" id="A0A1X2HX00"/>
<evidence type="ECO:0000313" key="7">
    <source>
        <dbReference type="Proteomes" id="UP000193560"/>
    </source>
</evidence>
<dbReference type="GO" id="GO:0005794">
    <property type="term" value="C:Golgi apparatus"/>
    <property type="evidence" value="ECO:0007669"/>
    <property type="project" value="TreeGrafter"/>
</dbReference>
<name>A0A1X2HX00_9FUNG</name>
<sequence>MSKPLLASQTAQQIGESISAIGNADNDERFSFFRKLKEDRFANVRPISDFFDKNRIHFTSSFPEISKRWNYNLKYFSANYMLIMLALSIYAVITNWWLLFTVAFIIGGFYLVSRTTGPGLTVGGMTVPSSTLYATYAGGSFVLLLFSGATGAVFWVLGAGALVILGHAAIIEPSIEGDFADEQV</sequence>
<feature type="transmembrane region" description="Helical" evidence="5">
    <location>
        <begin position="132"/>
        <end position="165"/>
    </location>
</feature>
<comment type="caution">
    <text evidence="6">The sequence shown here is derived from an EMBL/GenBank/DDBJ whole genome shotgun (WGS) entry which is preliminary data.</text>
</comment>
<dbReference type="Proteomes" id="UP000193560">
    <property type="component" value="Unassembled WGS sequence"/>
</dbReference>
<dbReference type="Pfam" id="PF03208">
    <property type="entry name" value="PRA1"/>
    <property type="match status" value="1"/>
</dbReference>
<evidence type="ECO:0000256" key="4">
    <source>
        <dbReference type="ARBA" id="ARBA00023136"/>
    </source>
</evidence>
<evidence type="ECO:0000256" key="2">
    <source>
        <dbReference type="ARBA" id="ARBA00022692"/>
    </source>
</evidence>
<dbReference type="InterPro" id="IPR004895">
    <property type="entry name" value="Prenylated_rab_accept_PRA1"/>
</dbReference>
<accession>A0A1X2HX00</accession>
<reference evidence="6 7" key="1">
    <citation type="submission" date="2016-07" db="EMBL/GenBank/DDBJ databases">
        <title>Pervasive Adenine N6-methylation of Active Genes in Fungi.</title>
        <authorList>
            <consortium name="DOE Joint Genome Institute"/>
            <person name="Mondo S.J."/>
            <person name="Dannebaum R.O."/>
            <person name="Kuo R.C."/>
            <person name="Labutti K."/>
            <person name="Haridas S."/>
            <person name="Kuo A."/>
            <person name="Salamov A."/>
            <person name="Ahrendt S.R."/>
            <person name="Lipzen A."/>
            <person name="Sullivan W."/>
            <person name="Andreopoulos W.B."/>
            <person name="Clum A."/>
            <person name="Lindquist E."/>
            <person name="Daum C."/>
            <person name="Ramamoorthy G.K."/>
            <person name="Gryganskyi A."/>
            <person name="Culley D."/>
            <person name="Magnuson J.K."/>
            <person name="James T.Y."/>
            <person name="O'Malley M.A."/>
            <person name="Stajich J.E."/>
            <person name="Spatafora J.W."/>
            <person name="Visel A."/>
            <person name="Grigoriev I.V."/>
        </authorList>
    </citation>
    <scope>NUCLEOTIDE SEQUENCE [LARGE SCALE GENOMIC DNA]</scope>
    <source>
        <strain evidence="6 7">NRRL 1336</strain>
    </source>
</reference>
<feature type="transmembrane region" description="Helical" evidence="5">
    <location>
        <begin position="82"/>
        <end position="112"/>
    </location>
</feature>
<gene>
    <name evidence="6" type="ORF">BCR42DRAFT_429337</name>
</gene>
<organism evidence="6 7">
    <name type="scientific">Absidia repens</name>
    <dbReference type="NCBI Taxonomy" id="90262"/>
    <lineage>
        <taxon>Eukaryota</taxon>
        <taxon>Fungi</taxon>
        <taxon>Fungi incertae sedis</taxon>
        <taxon>Mucoromycota</taxon>
        <taxon>Mucoromycotina</taxon>
        <taxon>Mucoromycetes</taxon>
        <taxon>Mucorales</taxon>
        <taxon>Cunninghamellaceae</taxon>
        <taxon>Absidia</taxon>
    </lineage>
</organism>
<evidence type="ECO:0000256" key="5">
    <source>
        <dbReference type="RuleBase" id="RU363107"/>
    </source>
</evidence>
<dbReference type="PANTHER" id="PTHR19317">
    <property type="entry name" value="PRENYLATED RAB ACCEPTOR 1-RELATED"/>
    <property type="match status" value="1"/>
</dbReference>
<keyword evidence="4 5" id="KW-0472">Membrane</keyword>
<keyword evidence="3 5" id="KW-1133">Transmembrane helix</keyword>